<dbReference type="RefSeq" id="WP_113948097.1">
    <property type="nucleotide sequence ID" value="NZ_QNQU01000005.1"/>
</dbReference>
<proteinExistence type="predicted"/>
<gene>
    <name evidence="1" type="ORF">DRW42_06855</name>
</gene>
<dbReference type="EMBL" id="QNQU01000005">
    <property type="protein sequence ID" value="RBQ08922.1"/>
    <property type="molecule type" value="Genomic_DNA"/>
</dbReference>
<dbReference type="Proteomes" id="UP000252081">
    <property type="component" value="Unassembled WGS sequence"/>
</dbReference>
<protein>
    <submittedName>
        <fullName evidence="1">Uncharacterized protein</fullName>
    </submittedName>
</protein>
<dbReference type="AlphaFoldDB" id="A0A366L706"/>
<sequence>MRQNVFHQALRTQVLTASGIESISLENCRDISIQIFNKDKNYLSQKTLQKFFGLIPQSADPSPFLLDSMAGFIGKISWDQFQKEFNGYRISGISVTSLD</sequence>
<evidence type="ECO:0000313" key="1">
    <source>
        <dbReference type="EMBL" id="RBQ08922.1"/>
    </source>
</evidence>
<accession>A0A366L706</accession>
<evidence type="ECO:0000313" key="2">
    <source>
        <dbReference type="Proteomes" id="UP000252081"/>
    </source>
</evidence>
<organism evidence="1 2">
    <name type="scientific">Pedobacter miscanthi</name>
    <dbReference type="NCBI Taxonomy" id="2259170"/>
    <lineage>
        <taxon>Bacteria</taxon>
        <taxon>Pseudomonadati</taxon>
        <taxon>Bacteroidota</taxon>
        <taxon>Sphingobacteriia</taxon>
        <taxon>Sphingobacteriales</taxon>
        <taxon>Sphingobacteriaceae</taxon>
        <taxon>Pedobacter</taxon>
    </lineage>
</organism>
<dbReference type="OrthoDB" id="772686at2"/>
<comment type="caution">
    <text evidence="1">The sequence shown here is derived from an EMBL/GenBank/DDBJ whole genome shotgun (WGS) entry which is preliminary data.</text>
</comment>
<keyword evidence="2" id="KW-1185">Reference proteome</keyword>
<name>A0A366L706_9SPHI</name>
<reference evidence="1 2" key="1">
    <citation type="submission" date="2018-07" db="EMBL/GenBank/DDBJ databases">
        <title>A draft genome of a endophytic bacteria, a new species of Pedobacter.</title>
        <authorList>
            <person name="Zhang Z.D."/>
            <person name="Chen Z.J."/>
        </authorList>
    </citation>
    <scope>NUCLEOTIDE SEQUENCE [LARGE SCALE GENOMIC DNA]</scope>
    <source>
        <strain evidence="1 2">RS10</strain>
    </source>
</reference>